<feature type="transmembrane region" description="Helical" evidence="1">
    <location>
        <begin position="164"/>
        <end position="186"/>
    </location>
</feature>
<feature type="transmembrane region" description="Helical" evidence="1">
    <location>
        <begin position="93"/>
        <end position="113"/>
    </location>
</feature>
<reference evidence="2" key="1">
    <citation type="submission" date="2024-05" db="EMBL/GenBank/DDBJ databases">
        <title>The Natural Products Discovery Center: Release of the First 8490 Sequenced Strains for Exploring Actinobacteria Biosynthetic Diversity.</title>
        <authorList>
            <person name="Kalkreuter E."/>
            <person name="Kautsar S.A."/>
            <person name="Yang D."/>
            <person name="Bader C.D."/>
            <person name="Teijaro C.N."/>
            <person name="Fluegel L."/>
            <person name="Davis C.M."/>
            <person name="Simpson J.R."/>
            <person name="Lauterbach L."/>
            <person name="Steele A.D."/>
            <person name="Gui C."/>
            <person name="Meng S."/>
            <person name="Li G."/>
            <person name="Viehrig K."/>
            <person name="Ye F."/>
            <person name="Su P."/>
            <person name="Kiefer A.F."/>
            <person name="Nichols A."/>
            <person name="Cepeda A.J."/>
            <person name="Yan W."/>
            <person name="Fan B."/>
            <person name="Jiang Y."/>
            <person name="Adhikari A."/>
            <person name="Zheng C.-J."/>
            <person name="Schuster L."/>
            <person name="Cowan T.M."/>
            <person name="Smanski M.J."/>
            <person name="Chevrette M.G."/>
            <person name="de Carvalho L.P.S."/>
            <person name="Shen B."/>
        </authorList>
    </citation>
    <scope>NUCLEOTIDE SEQUENCE</scope>
    <source>
        <strain evidence="2">NPDC080035</strain>
    </source>
</reference>
<protein>
    <submittedName>
        <fullName evidence="2">Uncharacterized protein</fullName>
    </submittedName>
</protein>
<keyword evidence="1" id="KW-0812">Transmembrane</keyword>
<gene>
    <name evidence="2" type="ORF">AAME72_13975</name>
</gene>
<dbReference type="RefSeq" id="WP_348787161.1">
    <property type="nucleotide sequence ID" value="NZ_CP157390.1"/>
</dbReference>
<accession>A0AAU7G8B1</accession>
<organism evidence="2">
    <name type="scientific">Leifsonia sp. NPDC080035</name>
    <dbReference type="NCBI Taxonomy" id="3143936"/>
    <lineage>
        <taxon>Bacteria</taxon>
        <taxon>Bacillati</taxon>
        <taxon>Actinomycetota</taxon>
        <taxon>Actinomycetes</taxon>
        <taxon>Micrococcales</taxon>
        <taxon>Microbacteriaceae</taxon>
        <taxon>Leifsonia</taxon>
    </lineage>
</organism>
<feature type="transmembrane region" description="Helical" evidence="1">
    <location>
        <begin position="133"/>
        <end position="152"/>
    </location>
</feature>
<dbReference type="AlphaFoldDB" id="A0AAU7G8B1"/>
<keyword evidence="1" id="KW-0472">Membrane</keyword>
<proteinExistence type="predicted"/>
<evidence type="ECO:0000256" key="1">
    <source>
        <dbReference type="SAM" id="Phobius"/>
    </source>
</evidence>
<name>A0AAU7G8B1_9MICO</name>
<evidence type="ECO:0000313" key="2">
    <source>
        <dbReference type="EMBL" id="XBM47186.1"/>
    </source>
</evidence>
<feature type="transmembrane region" description="Helical" evidence="1">
    <location>
        <begin position="68"/>
        <end position="86"/>
    </location>
</feature>
<sequence length="435" mass="48084">MGTDSRLARERQCKLGWLVSAWSALAGLVGATALWGVYRALEVRWPDAYSSLNDTFGLSVAQHWWRLLAYRVVPVFVIGLATLVTTNRLSLDGVLALWVALAVHAVATNGRALTESLLHRNGGRTFQINHATYHFSAIALLGITGVGVLLSGRFLSQVVPQPRVLLENLWVALFIAVAGGVLYSFVRKRDERSPASQEEYYVWRAERDVGIDLIDASFSIATQAGADPLLLRSLMYAEVLQRPKWVRRLERAAGAVLREGTYGVTQQRSPKPLSDLESLELSAAQIAGQSGVARSEWGWNVADAAIWRAVAPHNGDLAFIDAVQRLYAWQLNRYPNFMDPKPAIAHVLEARRYPDRFALRIVSDASRIVLTAHSLVDGPLATDLERTDARIPWWFEVDIPADTSQAHVDLFVSDALVATQQLALPDARARVSLAH</sequence>
<dbReference type="EMBL" id="CP157390">
    <property type="protein sequence ID" value="XBM47186.1"/>
    <property type="molecule type" value="Genomic_DNA"/>
</dbReference>
<feature type="transmembrane region" description="Helical" evidence="1">
    <location>
        <begin position="15"/>
        <end position="38"/>
    </location>
</feature>
<keyword evidence="1" id="KW-1133">Transmembrane helix</keyword>